<sequence length="26" mass="3045">MGLYGLLLCAYWSFFFVFTSSYLPCD</sequence>
<proteinExistence type="predicted"/>
<name>A0A2P2LKH2_RHIMU</name>
<organism evidence="1">
    <name type="scientific">Rhizophora mucronata</name>
    <name type="common">Asiatic mangrove</name>
    <dbReference type="NCBI Taxonomy" id="61149"/>
    <lineage>
        <taxon>Eukaryota</taxon>
        <taxon>Viridiplantae</taxon>
        <taxon>Streptophyta</taxon>
        <taxon>Embryophyta</taxon>
        <taxon>Tracheophyta</taxon>
        <taxon>Spermatophyta</taxon>
        <taxon>Magnoliopsida</taxon>
        <taxon>eudicotyledons</taxon>
        <taxon>Gunneridae</taxon>
        <taxon>Pentapetalae</taxon>
        <taxon>rosids</taxon>
        <taxon>fabids</taxon>
        <taxon>Malpighiales</taxon>
        <taxon>Rhizophoraceae</taxon>
        <taxon>Rhizophora</taxon>
    </lineage>
</organism>
<reference evidence="1" key="1">
    <citation type="submission" date="2018-02" db="EMBL/GenBank/DDBJ databases">
        <title>Rhizophora mucronata_Transcriptome.</title>
        <authorList>
            <person name="Meera S.P."/>
            <person name="Sreeshan A."/>
            <person name="Augustine A."/>
        </authorList>
    </citation>
    <scope>NUCLEOTIDE SEQUENCE</scope>
    <source>
        <tissue evidence="1">Leaf</tissue>
    </source>
</reference>
<accession>A0A2P2LKH2</accession>
<protein>
    <submittedName>
        <fullName evidence="1">Uncharacterized protein</fullName>
    </submittedName>
</protein>
<evidence type="ECO:0000313" key="1">
    <source>
        <dbReference type="EMBL" id="MBX18460.1"/>
    </source>
</evidence>
<dbReference type="AlphaFoldDB" id="A0A2P2LKH2"/>
<dbReference type="EMBL" id="GGEC01037976">
    <property type="protein sequence ID" value="MBX18460.1"/>
    <property type="molecule type" value="Transcribed_RNA"/>
</dbReference>